<proteinExistence type="predicted"/>
<organism evidence="1 2">
    <name type="scientific">Phyllosticta citricarpa</name>
    <dbReference type="NCBI Taxonomy" id="55181"/>
    <lineage>
        <taxon>Eukaryota</taxon>
        <taxon>Fungi</taxon>
        <taxon>Dikarya</taxon>
        <taxon>Ascomycota</taxon>
        <taxon>Pezizomycotina</taxon>
        <taxon>Dothideomycetes</taxon>
        <taxon>Dothideomycetes incertae sedis</taxon>
        <taxon>Botryosphaeriales</taxon>
        <taxon>Phyllostictaceae</taxon>
        <taxon>Phyllosticta</taxon>
    </lineage>
</organism>
<reference evidence="1 2" key="1">
    <citation type="submission" date="2024-04" db="EMBL/GenBank/DDBJ databases">
        <title>Phyllosticta paracitricarpa is synonymous to the EU quarantine fungus P. citricarpa based on phylogenomic analyses.</title>
        <authorList>
            <consortium name="Lawrence Berkeley National Laboratory"/>
            <person name="Van Ingen-Buijs V.A."/>
            <person name="Van Westerhoven A.C."/>
            <person name="Haridas S."/>
            <person name="Skiadas P."/>
            <person name="Martin F."/>
            <person name="Groenewald J.Z."/>
            <person name="Crous P.W."/>
            <person name="Seidl M.F."/>
        </authorList>
    </citation>
    <scope>NUCLEOTIDE SEQUENCE [LARGE SCALE GENOMIC DNA]</scope>
    <source>
        <strain evidence="1 2">CBS 122670</strain>
    </source>
</reference>
<evidence type="ECO:0000313" key="2">
    <source>
        <dbReference type="Proteomes" id="UP001365128"/>
    </source>
</evidence>
<accession>A0ABR1L5C7</accession>
<evidence type="ECO:0000313" key="1">
    <source>
        <dbReference type="EMBL" id="KAK7530438.1"/>
    </source>
</evidence>
<gene>
    <name evidence="1" type="ORF">IWX46DRAFT_616510</name>
</gene>
<dbReference type="EMBL" id="JBBPDW010000063">
    <property type="protein sequence ID" value="KAK7530438.1"/>
    <property type="molecule type" value="Genomic_DNA"/>
</dbReference>
<keyword evidence="2" id="KW-1185">Reference proteome</keyword>
<protein>
    <submittedName>
        <fullName evidence="1">Uncharacterized protein</fullName>
    </submittedName>
</protein>
<dbReference type="Proteomes" id="UP001365128">
    <property type="component" value="Unassembled WGS sequence"/>
</dbReference>
<name>A0ABR1L5C7_9PEZI</name>
<comment type="caution">
    <text evidence="1">The sequence shown here is derived from an EMBL/GenBank/DDBJ whole genome shotgun (WGS) entry which is preliminary data.</text>
</comment>
<sequence>MGGSTFAPSLHCPRMPRPQYLAVKRHFTSRLEQLFHHVAVSTEAPEKCDYGDVDFLVCRPKVSVLTGTCLEVVKGRLQREMGAVEARLLDGVLSLGCPMPGVARGGGEMGARVKEEEREKEEFVQLDIQLCHAPSHLAYMLFAHAHGDLFGFLKTGVRPFGLSLRPSGLWVRVADAEQQQETGGKLTNGCVSSDAQERHDPLFFLSNDVDAILKFLGLSKRKWEQPFDSLQDVFEYAVSARWFSKRDFYGENGESKLSQPQTHRAKHSYEAYKAQRRNIWNVFTSYLSRRNLPADPFTTSQSNKDSSSAAIETKHRNATLLAALSHFHTARSRYAIHLATRAAAHREAAFWARVKAALPALMTEAQTGTSSGQEDHHHVAAQRVRRVVLALRRYTEFSRAVDARDLGGGEAGVMGQPRLRRAGRPVVDEGEFCVSFLISFSLFSFPYCWRRG</sequence>